<evidence type="ECO:0000256" key="1">
    <source>
        <dbReference type="SAM" id="MobiDB-lite"/>
    </source>
</evidence>
<gene>
    <name evidence="3" type="ORF">NDES1114_LOCUS30339</name>
</gene>
<accession>A0A7S1QRZ2</accession>
<feature type="compositionally biased region" description="Polar residues" evidence="1">
    <location>
        <begin position="157"/>
        <end position="167"/>
    </location>
</feature>
<proteinExistence type="predicted"/>
<feature type="domain" description="NudC N-terminal" evidence="2">
    <location>
        <begin position="7"/>
        <end position="44"/>
    </location>
</feature>
<feature type="compositionally biased region" description="Basic and acidic residues" evidence="1">
    <location>
        <begin position="106"/>
        <end position="122"/>
    </location>
</feature>
<organism evidence="3">
    <name type="scientific">Neobodo designis</name>
    <name type="common">Flagellated protozoan</name>
    <name type="synonym">Bodo designis</name>
    <dbReference type="NCBI Taxonomy" id="312471"/>
    <lineage>
        <taxon>Eukaryota</taxon>
        <taxon>Discoba</taxon>
        <taxon>Euglenozoa</taxon>
        <taxon>Kinetoplastea</taxon>
        <taxon>Metakinetoplastina</taxon>
        <taxon>Neobodonida</taxon>
        <taxon>Neobodo</taxon>
    </lineage>
</organism>
<dbReference type="Pfam" id="PF14050">
    <property type="entry name" value="Nudc_N"/>
    <property type="match status" value="1"/>
</dbReference>
<feature type="compositionally biased region" description="Basic and acidic residues" evidence="1">
    <location>
        <begin position="63"/>
        <end position="74"/>
    </location>
</feature>
<evidence type="ECO:0000259" key="2">
    <source>
        <dbReference type="Pfam" id="PF14050"/>
    </source>
</evidence>
<sequence length="167" mass="18530">MSSDEGRFDGILLGVAQQHQGIDPLLETFFSFMYRKTDFFTKPDLAKQAIDRHVAKYVTLAQERQKKADAEAAKRAASAAPPPASKSRVEELPDEEDEAAYQAKLNAEKQAREAKLAAERKPVIAQGHFNHMSENFGRPPEHADPHAAGSPSHHRQGSSSPQHHGYY</sequence>
<reference evidence="3" key="1">
    <citation type="submission" date="2021-01" db="EMBL/GenBank/DDBJ databases">
        <authorList>
            <person name="Corre E."/>
            <person name="Pelletier E."/>
            <person name="Niang G."/>
            <person name="Scheremetjew M."/>
            <person name="Finn R."/>
            <person name="Kale V."/>
            <person name="Holt S."/>
            <person name="Cochrane G."/>
            <person name="Meng A."/>
            <person name="Brown T."/>
            <person name="Cohen L."/>
        </authorList>
    </citation>
    <scope>NUCLEOTIDE SEQUENCE</scope>
    <source>
        <strain evidence="3">CCAP 1951/1</strain>
    </source>
</reference>
<protein>
    <recommendedName>
        <fullName evidence="2">NudC N-terminal domain-containing protein</fullName>
    </recommendedName>
</protein>
<dbReference type="InterPro" id="IPR025934">
    <property type="entry name" value="NudC_N_dom"/>
</dbReference>
<feature type="region of interest" description="Disordered" evidence="1">
    <location>
        <begin position="63"/>
        <end position="167"/>
    </location>
</feature>
<dbReference type="EMBL" id="HBGF01045326">
    <property type="protein sequence ID" value="CAD9146184.1"/>
    <property type="molecule type" value="Transcribed_RNA"/>
</dbReference>
<dbReference type="AlphaFoldDB" id="A0A7S1QRZ2"/>
<name>A0A7S1QRZ2_NEODS</name>
<evidence type="ECO:0000313" key="3">
    <source>
        <dbReference type="EMBL" id="CAD9146184.1"/>
    </source>
</evidence>